<gene>
    <name evidence="6" type="ORF">DFA_09423</name>
</gene>
<feature type="domain" description="EF-hand" evidence="5">
    <location>
        <begin position="38"/>
        <end position="73"/>
    </location>
</feature>
<keyword evidence="3" id="KW-0106">Calcium</keyword>
<keyword evidence="1" id="KW-0479">Metal-binding</keyword>
<accession>F4Q7K9</accession>
<evidence type="ECO:0000256" key="3">
    <source>
        <dbReference type="ARBA" id="ARBA00022837"/>
    </source>
</evidence>
<dbReference type="KEGG" id="dfa:DFA_09423"/>
<evidence type="ECO:0000256" key="1">
    <source>
        <dbReference type="ARBA" id="ARBA00022723"/>
    </source>
</evidence>
<evidence type="ECO:0000313" key="7">
    <source>
        <dbReference type="Proteomes" id="UP000007797"/>
    </source>
</evidence>
<dbReference type="Gene3D" id="1.10.238.10">
    <property type="entry name" value="EF-hand"/>
    <property type="match status" value="1"/>
</dbReference>
<evidence type="ECO:0000313" key="6">
    <source>
        <dbReference type="EMBL" id="EGG16391.1"/>
    </source>
</evidence>
<name>F4Q7K9_CACFS</name>
<dbReference type="PROSITE" id="PS00018">
    <property type="entry name" value="EF_HAND_1"/>
    <property type="match status" value="1"/>
</dbReference>
<dbReference type="InterPro" id="IPR011992">
    <property type="entry name" value="EF-hand-dom_pair"/>
</dbReference>
<protein>
    <recommendedName>
        <fullName evidence="5">EF-hand domain-containing protein</fullName>
    </recommendedName>
</protein>
<evidence type="ECO:0000256" key="4">
    <source>
        <dbReference type="SAM" id="MobiDB-lite"/>
    </source>
</evidence>
<sequence>MNREQLSKLFKGLDKNSDGILDSEELSQAFSRSGGPKPSLAEIHSMIKQVDTSGKGVVGFDDFVKMCENVKSGSLPSSTGIPSLITGAWEEHFEAVNKPVEKNVPISKSKKGKGEASPEAEQGQKYALKGKTVRATYNNLPSKKSLADLP</sequence>
<dbReference type="CDD" id="cd00051">
    <property type="entry name" value="EFh"/>
    <property type="match status" value="1"/>
</dbReference>
<dbReference type="EMBL" id="GL883024">
    <property type="protein sequence ID" value="EGG16391.1"/>
    <property type="molecule type" value="Genomic_DNA"/>
</dbReference>
<feature type="domain" description="EF-hand" evidence="5">
    <location>
        <begin position="1"/>
        <end position="36"/>
    </location>
</feature>
<dbReference type="OMA" id="AWEDFIV"/>
<dbReference type="PROSITE" id="PS50222">
    <property type="entry name" value="EF_HAND_2"/>
    <property type="match status" value="2"/>
</dbReference>
<evidence type="ECO:0000256" key="2">
    <source>
        <dbReference type="ARBA" id="ARBA00022737"/>
    </source>
</evidence>
<organism evidence="6 7">
    <name type="scientific">Cavenderia fasciculata</name>
    <name type="common">Slime mold</name>
    <name type="synonym">Dictyostelium fasciculatum</name>
    <dbReference type="NCBI Taxonomy" id="261658"/>
    <lineage>
        <taxon>Eukaryota</taxon>
        <taxon>Amoebozoa</taxon>
        <taxon>Evosea</taxon>
        <taxon>Eumycetozoa</taxon>
        <taxon>Dictyostelia</taxon>
        <taxon>Acytosteliales</taxon>
        <taxon>Cavenderiaceae</taxon>
        <taxon>Cavenderia</taxon>
    </lineage>
</organism>
<evidence type="ECO:0000259" key="5">
    <source>
        <dbReference type="PROSITE" id="PS50222"/>
    </source>
</evidence>
<dbReference type="InterPro" id="IPR039647">
    <property type="entry name" value="EF_hand_pair_protein_CML-like"/>
</dbReference>
<dbReference type="SMART" id="SM00054">
    <property type="entry name" value="EFh"/>
    <property type="match status" value="2"/>
</dbReference>
<dbReference type="GO" id="GO:0005509">
    <property type="term" value="F:calcium ion binding"/>
    <property type="evidence" value="ECO:0007669"/>
    <property type="project" value="InterPro"/>
</dbReference>
<dbReference type="Proteomes" id="UP000007797">
    <property type="component" value="Unassembled WGS sequence"/>
</dbReference>
<dbReference type="AlphaFoldDB" id="F4Q7K9"/>
<dbReference type="InterPro" id="IPR018247">
    <property type="entry name" value="EF_Hand_1_Ca_BS"/>
</dbReference>
<dbReference type="SUPFAM" id="SSF47473">
    <property type="entry name" value="EF-hand"/>
    <property type="match status" value="1"/>
</dbReference>
<dbReference type="STRING" id="1054147.F4Q7K9"/>
<dbReference type="InterPro" id="IPR002048">
    <property type="entry name" value="EF_hand_dom"/>
</dbReference>
<dbReference type="Pfam" id="PF13499">
    <property type="entry name" value="EF-hand_7"/>
    <property type="match status" value="1"/>
</dbReference>
<proteinExistence type="predicted"/>
<dbReference type="GeneID" id="14868281"/>
<dbReference type="OrthoDB" id="26525at2759"/>
<reference evidence="7" key="1">
    <citation type="journal article" date="2011" name="Genome Res.">
        <title>Phylogeny-wide analysis of social amoeba genomes highlights ancient origins for complex intercellular communication.</title>
        <authorList>
            <person name="Heidel A.J."/>
            <person name="Lawal H.M."/>
            <person name="Felder M."/>
            <person name="Schilde C."/>
            <person name="Helps N.R."/>
            <person name="Tunggal B."/>
            <person name="Rivero F."/>
            <person name="John U."/>
            <person name="Schleicher M."/>
            <person name="Eichinger L."/>
            <person name="Platzer M."/>
            <person name="Noegel A.A."/>
            <person name="Schaap P."/>
            <person name="Gloeckner G."/>
        </authorList>
    </citation>
    <scope>NUCLEOTIDE SEQUENCE [LARGE SCALE GENOMIC DNA]</scope>
    <source>
        <strain evidence="7">SH3</strain>
    </source>
</reference>
<feature type="region of interest" description="Disordered" evidence="4">
    <location>
        <begin position="102"/>
        <end position="128"/>
    </location>
</feature>
<dbReference type="RefSeq" id="XP_004354775.1">
    <property type="nucleotide sequence ID" value="XM_004354723.1"/>
</dbReference>
<keyword evidence="7" id="KW-1185">Reference proteome</keyword>
<keyword evidence="2" id="KW-0677">Repeat</keyword>
<dbReference type="PANTHER" id="PTHR10891">
    <property type="entry name" value="EF-HAND CALCIUM-BINDING DOMAIN CONTAINING PROTEIN"/>
    <property type="match status" value="1"/>
</dbReference>